<dbReference type="Gene3D" id="1.10.520.10">
    <property type="match status" value="1"/>
</dbReference>
<dbReference type="InterPro" id="IPR019793">
    <property type="entry name" value="Peroxidases_heam-ligand_BS"/>
</dbReference>
<feature type="domain" description="Plant heme peroxidase family profile" evidence="3">
    <location>
        <begin position="76"/>
        <end position="289"/>
    </location>
</feature>
<dbReference type="GO" id="GO:0034599">
    <property type="term" value="P:cellular response to oxidative stress"/>
    <property type="evidence" value="ECO:0007669"/>
    <property type="project" value="InterPro"/>
</dbReference>
<dbReference type="Pfam" id="PF00141">
    <property type="entry name" value="peroxidase"/>
    <property type="match status" value="1"/>
</dbReference>
<dbReference type="InterPro" id="IPR044831">
    <property type="entry name" value="Ccp1-like"/>
</dbReference>
<evidence type="ECO:0000256" key="2">
    <source>
        <dbReference type="RuleBase" id="RU004241"/>
    </source>
</evidence>
<dbReference type="PRINTS" id="PR00459">
    <property type="entry name" value="ASPEROXIDASE"/>
</dbReference>
<dbReference type="GO" id="GO:0004601">
    <property type="term" value="F:peroxidase activity"/>
    <property type="evidence" value="ECO:0007669"/>
    <property type="project" value="InterPro"/>
</dbReference>
<keyword evidence="1" id="KW-0560">Oxidoreductase</keyword>
<comment type="similarity">
    <text evidence="2">Belongs to the peroxidase family.</text>
</comment>
<evidence type="ECO:0000313" key="4">
    <source>
        <dbReference type="EMBL" id="CAE0624123.1"/>
    </source>
</evidence>
<dbReference type="GO" id="GO:0020037">
    <property type="term" value="F:heme binding"/>
    <property type="evidence" value="ECO:0007669"/>
    <property type="project" value="InterPro"/>
</dbReference>
<organism evidence="4">
    <name type="scientific">Heterosigma akashiwo</name>
    <name type="common">Chromophytic alga</name>
    <name type="synonym">Heterosigma carterae</name>
    <dbReference type="NCBI Taxonomy" id="2829"/>
    <lineage>
        <taxon>Eukaryota</taxon>
        <taxon>Sar</taxon>
        <taxon>Stramenopiles</taxon>
        <taxon>Ochrophyta</taxon>
        <taxon>Raphidophyceae</taxon>
        <taxon>Chattonellales</taxon>
        <taxon>Chattonellaceae</taxon>
        <taxon>Heterosigma</taxon>
    </lineage>
</organism>
<protein>
    <recommendedName>
        <fullName evidence="3">Plant heme peroxidase family profile domain-containing protein</fullName>
    </recommendedName>
</protein>
<dbReference type="PRINTS" id="PR00458">
    <property type="entry name" value="PEROXIDASE"/>
</dbReference>
<sequence length="289" mass="31106">MVTADELKECKESLKDMIDRTNSNPIMIRLAWHDSGTHDASIKEWPQCGGAIGSIRFDPEITHGANAGLTTALKLLEPIKAKHPSVGWADLMQMASAVSVELAGGPTIPMKYGRVDAQGPEDCSPEGNLPGAAAPFDDGCATPQEHIRKVFGRMGFNDQEIVALSGAHTLGRAFKDRSGFGAEKTKYTSGDHVARGDGKPGYGRQGGSSWTDKWLKFDNSYFQTVPDADADPELLKLETDSALFIDEAMLPVAQKYKNDEAAFFADYAAAHAKLSELGSKFDPEGGITI</sequence>
<dbReference type="InterPro" id="IPR002016">
    <property type="entry name" value="Haem_peroxidase"/>
</dbReference>
<dbReference type="PANTHER" id="PTHR31356:SF66">
    <property type="entry name" value="CATALASE-PEROXIDASE"/>
    <property type="match status" value="1"/>
</dbReference>
<name>A0A6V2VS13_HETAK</name>
<dbReference type="Gene3D" id="1.10.420.10">
    <property type="entry name" value="Peroxidase, domain 2"/>
    <property type="match status" value="1"/>
</dbReference>
<proteinExistence type="inferred from homology"/>
<gene>
    <name evidence="4" type="ORF">HAKA00212_LOCUS2789</name>
</gene>
<dbReference type="PROSITE" id="PS00435">
    <property type="entry name" value="PEROXIDASE_1"/>
    <property type="match status" value="1"/>
</dbReference>
<evidence type="ECO:0000256" key="1">
    <source>
        <dbReference type="ARBA" id="ARBA00023002"/>
    </source>
</evidence>
<dbReference type="InterPro" id="IPR010255">
    <property type="entry name" value="Haem_peroxidase_sf"/>
</dbReference>
<dbReference type="SUPFAM" id="SSF48113">
    <property type="entry name" value="Heme-dependent peroxidases"/>
    <property type="match status" value="1"/>
</dbReference>
<accession>A0A6V2VS13</accession>
<dbReference type="InterPro" id="IPR002207">
    <property type="entry name" value="Peroxidase_I"/>
</dbReference>
<reference evidence="4" key="1">
    <citation type="submission" date="2021-01" db="EMBL/GenBank/DDBJ databases">
        <authorList>
            <person name="Corre E."/>
            <person name="Pelletier E."/>
            <person name="Niang G."/>
            <person name="Scheremetjew M."/>
            <person name="Finn R."/>
            <person name="Kale V."/>
            <person name="Holt S."/>
            <person name="Cochrane G."/>
            <person name="Meng A."/>
            <person name="Brown T."/>
            <person name="Cohen L."/>
        </authorList>
    </citation>
    <scope>NUCLEOTIDE SEQUENCE</scope>
    <source>
        <strain evidence="4">CCMP3107</strain>
    </source>
</reference>
<dbReference type="EMBL" id="HBIU01007234">
    <property type="protein sequence ID" value="CAE0624123.1"/>
    <property type="molecule type" value="Transcribed_RNA"/>
</dbReference>
<evidence type="ECO:0000259" key="3">
    <source>
        <dbReference type="PROSITE" id="PS50873"/>
    </source>
</evidence>
<dbReference type="AlphaFoldDB" id="A0A6V2VS13"/>
<dbReference type="GO" id="GO:0042744">
    <property type="term" value="P:hydrogen peroxide catabolic process"/>
    <property type="evidence" value="ECO:0007669"/>
    <property type="project" value="TreeGrafter"/>
</dbReference>
<dbReference type="PROSITE" id="PS50873">
    <property type="entry name" value="PEROXIDASE_4"/>
    <property type="match status" value="1"/>
</dbReference>
<dbReference type="PANTHER" id="PTHR31356">
    <property type="entry name" value="THYLAKOID LUMENAL 29 KDA PROTEIN, CHLOROPLASTIC-RELATED"/>
    <property type="match status" value="1"/>
</dbReference>
<dbReference type="GO" id="GO:0000302">
    <property type="term" value="P:response to reactive oxygen species"/>
    <property type="evidence" value="ECO:0007669"/>
    <property type="project" value="TreeGrafter"/>
</dbReference>
<dbReference type="FunFam" id="1.10.520.10:FF:000007">
    <property type="entry name" value="L-ascorbate peroxidase S chloroplastic/mitochondrial"/>
    <property type="match status" value="1"/>
</dbReference>